<protein>
    <submittedName>
        <fullName evidence="8">Membrane protein</fullName>
    </submittedName>
</protein>
<evidence type="ECO:0000256" key="6">
    <source>
        <dbReference type="SAM" id="Phobius"/>
    </source>
</evidence>
<dbReference type="Pfam" id="PF02588">
    <property type="entry name" value="YitT_membrane"/>
    <property type="match status" value="1"/>
</dbReference>
<dbReference type="PANTHER" id="PTHR33545">
    <property type="entry name" value="UPF0750 MEMBRANE PROTEIN YITT-RELATED"/>
    <property type="match status" value="1"/>
</dbReference>
<dbReference type="InterPro" id="IPR015867">
    <property type="entry name" value="N-reg_PII/ATP_PRibTrfase_C"/>
</dbReference>
<dbReference type="GO" id="GO:0005886">
    <property type="term" value="C:plasma membrane"/>
    <property type="evidence" value="ECO:0007669"/>
    <property type="project" value="UniProtKB-SubCell"/>
</dbReference>
<comment type="caution">
    <text evidence="8">The sequence shown here is derived from an EMBL/GenBank/DDBJ whole genome shotgun (WGS) entry which is preliminary data.</text>
</comment>
<dbReference type="EMBL" id="BMHB01000001">
    <property type="protein sequence ID" value="GGI13984.1"/>
    <property type="molecule type" value="Genomic_DNA"/>
</dbReference>
<dbReference type="AlphaFoldDB" id="A0A8J3EYK2"/>
<dbReference type="RefSeq" id="WP_087998433.1">
    <property type="nucleotide sequence ID" value="NZ_BMHB01000001.1"/>
</dbReference>
<feature type="transmembrane region" description="Helical" evidence="6">
    <location>
        <begin position="103"/>
        <end position="121"/>
    </location>
</feature>
<keyword evidence="4 6" id="KW-1133">Transmembrane helix</keyword>
<dbReference type="OrthoDB" id="1758221at2"/>
<gene>
    <name evidence="8" type="primary">yitT</name>
    <name evidence="8" type="ORF">GCM10007380_20670</name>
</gene>
<keyword evidence="9" id="KW-1185">Reference proteome</keyword>
<evidence type="ECO:0000313" key="8">
    <source>
        <dbReference type="EMBL" id="GGI13984.1"/>
    </source>
</evidence>
<keyword evidence="3 6" id="KW-0812">Transmembrane</keyword>
<feature type="transmembrane region" description="Helical" evidence="6">
    <location>
        <begin position="74"/>
        <end position="91"/>
    </location>
</feature>
<evidence type="ECO:0000256" key="5">
    <source>
        <dbReference type="ARBA" id="ARBA00023136"/>
    </source>
</evidence>
<evidence type="ECO:0000259" key="7">
    <source>
        <dbReference type="Pfam" id="PF10035"/>
    </source>
</evidence>
<reference evidence="9" key="1">
    <citation type="journal article" date="2019" name="Int. J. Syst. Evol. Microbiol.">
        <title>The Global Catalogue of Microorganisms (GCM) 10K type strain sequencing project: providing services to taxonomists for standard genome sequencing and annotation.</title>
        <authorList>
            <consortium name="The Broad Institute Genomics Platform"/>
            <consortium name="The Broad Institute Genome Sequencing Center for Infectious Disease"/>
            <person name="Wu L."/>
            <person name="Ma J."/>
        </authorList>
    </citation>
    <scope>NUCLEOTIDE SEQUENCE [LARGE SCALE GENOMIC DNA]</scope>
    <source>
        <strain evidence="9">CGMCC 1.14993</strain>
    </source>
</reference>
<dbReference type="PANTHER" id="PTHR33545:SF4">
    <property type="entry name" value="UPF0750 MEMBRANE PROTEIN YXKD"/>
    <property type="match status" value="1"/>
</dbReference>
<evidence type="ECO:0000313" key="9">
    <source>
        <dbReference type="Proteomes" id="UP000626244"/>
    </source>
</evidence>
<proteinExistence type="predicted"/>
<dbReference type="CDD" id="cd16380">
    <property type="entry name" value="YitT_C"/>
    <property type="match status" value="1"/>
</dbReference>
<dbReference type="InterPro" id="IPR019264">
    <property type="entry name" value="DUF2179"/>
</dbReference>
<dbReference type="InterPro" id="IPR051461">
    <property type="entry name" value="UPF0750_membrane"/>
</dbReference>
<comment type="subcellular location">
    <subcellularLocation>
        <location evidence="1">Cell membrane</location>
        <topology evidence="1">Multi-pass membrane protein</topology>
    </subcellularLocation>
</comment>
<dbReference type="InterPro" id="IPR003740">
    <property type="entry name" value="YitT"/>
</dbReference>
<evidence type="ECO:0000256" key="4">
    <source>
        <dbReference type="ARBA" id="ARBA00022989"/>
    </source>
</evidence>
<dbReference type="PIRSF" id="PIRSF006483">
    <property type="entry name" value="Membrane_protein_YitT"/>
    <property type="match status" value="1"/>
</dbReference>
<feature type="transmembrane region" description="Helical" evidence="6">
    <location>
        <begin position="5"/>
        <end position="26"/>
    </location>
</feature>
<keyword evidence="5 6" id="KW-0472">Membrane</keyword>
<dbReference type="Gene3D" id="3.30.70.120">
    <property type="match status" value="1"/>
</dbReference>
<dbReference type="Proteomes" id="UP000626244">
    <property type="component" value="Unassembled WGS sequence"/>
</dbReference>
<evidence type="ECO:0000256" key="1">
    <source>
        <dbReference type="ARBA" id="ARBA00004651"/>
    </source>
</evidence>
<feature type="domain" description="DUF2179" evidence="7">
    <location>
        <begin position="216"/>
        <end position="270"/>
    </location>
</feature>
<feature type="transmembrane region" description="Helical" evidence="6">
    <location>
        <begin position="141"/>
        <end position="164"/>
    </location>
</feature>
<accession>A0A8J3EYK2</accession>
<organism evidence="8 9">
    <name type="scientific">Gottfriedia solisilvae</name>
    <dbReference type="NCBI Taxonomy" id="1516104"/>
    <lineage>
        <taxon>Bacteria</taxon>
        <taxon>Bacillati</taxon>
        <taxon>Bacillota</taxon>
        <taxon>Bacilli</taxon>
        <taxon>Bacillales</taxon>
        <taxon>Bacillaceae</taxon>
        <taxon>Gottfriedia</taxon>
    </lineage>
</organism>
<dbReference type="Pfam" id="PF10035">
    <property type="entry name" value="DUF2179"/>
    <property type="match status" value="1"/>
</dbReference>
<evidence type="ECO:0000256" key="3">
    <source>
        <dbReference type="ARBA" id="ARBA00022692"/>
    </source>
</evidence>
<feature type="transmembrane region" description="Helical" evidence="6">
    <location>
        <begin position="46"/>
        <end position="67"/>
    </location>
</feature>
<keyword evidence="2" id="KW-1003">Cell membrane</keyword>
<sequence length="278" mass="30579">MRKYIIEIIGLLIGSAIFAIGINFFAIPNKLAEGGFIGITMITYYLFEWSPGIVMFILNATLLIIGYKLLKKQLILYTIISIVASSLFIRLTEGLGVPTKETLLGTIFAGIFIGLGLGIVFRSGGTTGGTTVIAQIFHQYFGWSISKTLLAFDLIVVSGGYFVIGFEKTMYTLISIYIGIKVIDYIIEGLNPKKAITVISDKADEIAVLVSNDMNRGVTIFPAKGHFTGERKETLYIIINKQELFELKKIIHGIDSKAFVVIHDVRDVFGEGFTLPSA</sequence>
<evidence type="ECO:0000256" key="2">
    <source>
        <dbReference type="ARBA" id="ARBA00022475"/>
    </source>
</evidence>
<name>A0A8J3EYK2_9BACI</name>